<protein>
    <submittedName>
        <fullName evidence="2">GPW/gp25 family protein</fullName>
    </submittedName>
</protein>
<reference evidence="2 3" key="1">
    <citation type="submission" date="2022-10" db="EMBL/GenBank/DDBJ databases">
        <title>Chitinophaga nivalis PC15 sp. nov., isolated from Pyeongchang county, South Korea.</title>
        <authorList>
            <person name="Trinh H.N."/>
        </authorList>
    </citation>
    <scope>NUCLEOTIDE SEQUENCE [LARGE SCALE GENOMIC DNA]</scope>
    <source>
        <strain evidence="2 3">PC14</strain>
    </source>
</reference>
<feature type="domain" description="IraD/Gp25-like" evidence="1">
    <location>
        <begin position="27"/>
        <end position="127"/>
    </location>
</feature>
<dbReference type="RefSeq" id="WP_264733287.1">
    <property type="nucleotide sequence ID" value="NZ_JAPDNR010000001.1"/>
</dbReference>
<dbReference type="SUPFAM" id="SSF160719">
    <property type="entry name" value="gpW/gp25-like"/>
    <property type="match status" value="1"/>
</dbReference>
<dbReference type="Gene3D" id="3.10.450.40">
    <property type="match status" value="1"/>
</dbReference>
<comment type="caution">
    <text evidence="2">The sequence shown here is derived from an EMBL/GenBank/DDBJ whole genome shotgun (WGS) entry which is preliminary data.</text>
</comment>
<dbReference type="InterPro" id="IPR007048">
    <property type="entry name" value="IraD/Gp25-like"/>
</dbReference>
<accession>A0ABT3IRG5</accession>
<sequence length="144" mass="16368">MQGKYYALPIRFAALLQQKELPGLSPEAAIAQHLHLLITTVPGENKADPHYGCQWWEHDFDIKAADHTIKEQIETAVCNAIKHYEKRLSQLTVTAEVQEEEVFSATAGYKMKKKIRLTITGAIVMNNHPFQYSSSFYISPLSYD</sequence>
<evidence type="ECO:0000259" key="1">
    <source>
        <dbReference type="Pfam" id="PF04965"/>
    </source>
</evidence>
<name>A0ABT3IRG5_9BACT</name>
<dbReference type="EMBL" id="JAPDNS010000002">
    <property type="protein sequence ID" value="MCW3486471.1"/>
    <property type="molecule type" value="Genomic_DNA"/>
</dbReference>
<evidence type="ECO:0000313" key="2">
    <source>
        <dbReference type="EMBL" id="MCW3486471.1"/>
    </source>
</evidence>
<organism evidence="2 3">
    <name type="scientific">Chitinophaga nivalis</name>
    <dbReference type="NCBI Taxonomy" id="2991709"/>
    <lineage>
        <taxon>Bacteria</taxon>
        <taxon>Pseudomonadati</taxon>
        <taxon>Bacteroidota</taxon>
        <taxon>Chitinophagia</taxon>
        <taxon>Chitinophagales</taxon>
        <taxon>Chitinophagaceae</taxon>
        <taxon>Chitinophaga</taxon>
    </lineage>
</organism>
<proteinExistence type="predicted"/>
<gene>
    <name evidence="2" type="ORF">OL497_21395</name>
</gene>
<evidence type="ECO:0000313" key="3">
    <source>
        <dbReference type="Proteomes" id="UP001207742"/>
    </source>
</evidence>
<dbReference type="Pfam" id="PF04965">
    <property type="entry name" value="GPW_gp25"/>
    <property type="match status" value="1"/>
</dbReference>
<keyword evidence="3" id="KW-1185">Reference proteome</keyword>
<dbReference type="Proteomes" id="UP001207742">
    <property type="component" value="Unassembled WGS sequence"/>
</dbReference>